<evidence type="ECO:0000256" key="4">
    <source>
        <dbReference type="ARBA" id="ARBA00023136"/>
    </source>
</evidence>
<feature type="signal peptide" evidence="6">
    <location>
        <begin position="1"/>
        <end position="22"/>
    </location>
</feature>
<dbReference type="PANTHER" id="PTHR38776">
    <property type="entry name" value="MLTA-INTERACTING PROTEIN-RELATED"/>
    <property type="match status" value="1"/>
</dbReference>
<accession>A0ABV7UC13</accession>
<protein>
    <submittedName>
        <fullName evidence="7">MipA/OmpV family protein</fullName>
    </submittedName>
</protein>
<comment type="subcellular location">
    <subcellularLocation>
        <location evidence="1">Cell outer membrane</location>
    </subcellularLocation>
</comment>
<evidence type="ECO:0000256" key="6">
    <source>
        <dbReference type="SAM" id="SignalP"/>
    </source>
</evidence>
<feature type="chain" id="PRO_5045926947" evidence="6">
    <location>
        <begin position="23"/>
        <end position="287"/>
    </location>
</feature>
<keyword evidence="5" id="KW-0998">Cell outer membrane</keyword>
<evidence type="ECO:0000256" key="1">
    <source>
        <dbReference type="ARBA" id="ARBA00004442"/>
    </source>
</evidence>
<evidence type="ECO:0000313" key="8">
    <source>
        <dbReference type="Proteomes" id="UP001595704"/>
    </source>
</evidence>
<gene>
    <name evidence="7" type="ORF">ACFONL_02070</name>
</gene>
<evidence type="ECO:0000256" key="5">
    <source>
        <dbReference type="ARBA" id="ARBA00023237"/>
    </source>
</evidence>
<comment type="similarity">
    <text evidence="2">Belongs to the MipA/OmpV family.</text>
</comment>
<organism evidence="7 8">
    <name type="scientific">Camelimonas fluminis</name>
    <dbReference type="NCBI Taxonomy" id="1576911"/>
    <lineage>
        <taxon>Bacteria</taxon>
        <taxon>Pseudomonadati</taxon>
        <taxon>Pseudomonadota</taxon>
        <taxon>Alphaproteobacteria</taxon>
        <taxon>Hyphomicrobiales</taxon>
        <taxon>Chelatococcaceae</taxon>
        <taxon>Camelimonas</taxon>
    </lineage>
</organism>
<name>A0ABV7UC13_9HYPH</name>
<keyword evidence="3 6" id="KW-0732">Signal</keyword>
<dbReference type="Proteomes" id="UP001595704">
    <property type="component" value="Unassembled WGS sequence"/>
</dbReference>
<dbReference type="InterPro" id="IPR010583">
    <property type="entry name" value="MipA"/>
</dbReference>
<evidence type="ECO:0000313" key="7">
    <source>
        <dbReference type="EMBL" id="MFC3636172.1"/>
    </source>
</evidence>
<reference evidence="8" key="1">
    <citation type="journal article" date="2019" name="Int. J. Syst. Evol. Microbiol.">
        <title>The Global Catalogue of Microorganisms (GCM) 10K type strain sequencing project: providing services to taxonomists for standard genome sequencing and annotation.</title>
        <authorList>
            <consortium name="The Broad Institute Genomics Platform"/>
            <consortium name="The Broad Institute Genome Sequencing Center for Infectious Disease"/>
            <person name="Wu L."/>
            <person name="Ma J."/>
        </authorList>
    </citation>
    <scope>NUCLEOTIDE SEQUENCE [LARGE SCALE GENOMIC DNA]</scope>
    <source>
        <strain evidence="8">KCTC 42282</strain>
    </source>
</reference>
<sequence>MPSRLSKFSAALAAVVIPAVFAGGVQAQSANYGERSDIMFNNTPVSSDQWIVTVKGTIGVSPAWPGSDRMTFFGYPSIGYRHVGERPRFTSPDDSASLALYDTSWLRAGVVAGYGAGRYSGSERRLWGIHDAGWSVQPGVFLDLWPTEFLRARIEARYAVGNVHGFVGSVGLDFVKSFDRLTLAVGPRLKWGSDRYNDNVFGVRFEDALRTAGFVTPYKAKGGVNSLGFVASASYTWSDELTTTVFGGYDRLMSDAGDSPIVQRVGSRNQYTAGVSAAYSFNMRALW</sequence>
<dbReference type="EMBL" id="JBHRYC010000023">
    <property type="protein sequence ID" value="MFC3636172.1"/>
    <property type="molecule type" value="Genomic_DNA"/>
</dbReference>
<evidence type="ECO:0000256" key="2">
    <source>
        <dbReference type="ARBA" id="ARBA00005722"/>
    </source>
</evidence>
<keyword evidence="4" id="KW-0472">Membrane</keyword>
<proteinExistence type="inferred from homology"/>
<dbReference type="RefSeq" id="WP_191317713.1">
    <property type="nucleotide sequence ID" value="NZ_BNCG01000001.1"/>
</dbReference>
<dbReference type="PANTHER" id="PTHR38776:SF1">
    <property type="entry name" value="MLTA-INTERACTING PROTEIN-RELATED"/>
    <property type="match status" value="1"/>
</dbReference>
<keyword evidence="8" id="KW-1185">Reference proteome</keyword>
<evidence type="ECO:0000256" key="3">
    <source>
        <dbReference type="ARBA" id="ARBA00022729"/>
    </source>
</evidence>
<dbReference type="Pfam" id="PF06629">
    <property type="entry name" value="MipA"/>
    <property type="match status" value="1"/>
</dbReference>
<comment type="caution">
    <text evidence="7">The sequence shown here is derived from an EMBL/GenBank/DDBJ whole genome shotgun (WGS) entry which is preliminary data.</text>
</comment>